<dbReference type="AlphaFoldDB" id="A0A1G9Y782"/>
<dbReference type="EMBL" id="FNHU01000011">
    <property type="protein sequence ID" value="SDN04907.1"/>
    <property type="molecule type" value="Genomic_DNA"/>
</dbReference>
<comment type="function">
    <text evidence="5">Could be a nuclease involved in processing of the 5'-end of pre-16S rRNA.</text>
</comment>
<name>A0A1G9Y782_9ACTO</name>
<dbReference type="GO" id="GO:0004518">
    <property type="term" value="F:nuclease activity"/>
    <property type="evidence" value="ECO:0007669"/>
    <property type="project" value="UniProtKB-KW"/>
</dbReference>
<dbReference type="NCBIfam" id="TIGR00250">
    <property type="entry name" value="RNAse_H_YqgF"/>
    <property type="match status" value="1"/>
</dbReference>
<keyword evidence="4 5" id="KW-0378">Hydrolase</keyword>
<dbReference type="EC" id="3.1.-.-" evidence="5"/>
<dbReference type="InterPro" id="IPR037027">
    <property type="entry name" value="YqgF/RNaseH-like_dom_sf"/>
</dbReference>
<evidence type="ECO:0000256" key="4">
    <source>
        <dbReference type="ARBA" id="ARBA00022801"/>
    </source>
</evidence>
<dbReference type="InterPro" id="IPR006641">
    <property type="entry name" value="YqgF/RNaseH-like_dom"/>
</dbReference>
<sequence>MRAGVRLAFDVGKVRVGVARCDADAILAVPLTTLHRDRYGADLEEAADLVCDLDAVEVIVGLPRSMSGGSSRSTQDARRWAGELAGLIAPVPVRLVDERLSTVTAHRELHESGRREKSFRSVVDQAAAVVILEQALATERSTHAPAGEAAAPTQRGRQ</sequence>
<keyword evidence="3 5" id="KW-0540">Nuclease</keyword>
<evidence type="ECO:0000256" key="3">
    <source>
        <dbReference type="ARBA" id="ARBA00022722"/>
    </source>
</evidence>
<evidence type="ECO:0000256" key="2">
    <source>
        <dbReference type="ARBA" id="ARBA00022517"/>
    </source>
</evidence>
<comment type="similarity">
    <text evidence="5">Belongs to the YqgF HJR family.</text>
</comment>
<accession>A0A1G9Y782</accession>
<dbReference type="GO" id="GO:0000967">
    <property type="term" value="P:rRNA 5'-end processing"/>
    <property type="evidence" value="ECO:0007669"/>
    <property type="project" value="UniProtKB-UniRule"/>
</dbReference>
<dbReference type="Pfam" id="PF03652">
    <property type="entry name" value="RuvX"/>
    <property type="match status" value="1"/>
</dbReference>
<dbReference type="PANTHER" id="PTHR33317">
    <property type="entry name" value="POLYNUCLEOTIDYL TRANSFERASE, RIBONUCLEASE H-LIKE SUPERFAMILY PROTEIN"/>
    <property type="match status" value="1"/>
</dbReference>
<dbReference type="CDD" id="cd16964">
    <property type="entry name" value="YqgF"/>
    <property type="match status" value="1"/>
</dbReference>
<dbReference type="GO" id="GO:0005829">
    <property type="term" value="C:cytosol"/>
    <property type="evidence" value="ECO:0007669"/>
    <property type="project" value="TreeGrafter"/>
</dbReference>
<dbReference type="Proteomes" id="UP000199671">
    <property type="component" value="Unassembled WGS sequence"/>
</dbReference>
<dbReference type="SMART" id="SM00732">
    <property type="entry name" value="YqgFc"/>
    <property type="match status" value="1"/>
</dbReference>
<keyword evidence="2 5" id="KW-0690">Ribosome biogenesis</keyword>
<dbReference type="SUPFAM" id="SSF53098">
    <property type="entry name" value="Ribonuclease H-like"/>
    <property type="match status" value="1"/>
</dbReference>
<evidence type="ECO:0000259" key="6">
    <source>
        <dbReference type="SMART" id="SM00732"/>
    </source>
</evidence>
<organism evidence="7 8">
    <name type="scientific">Actinomyces ruminicola</name>
    <dbReference type="NCBI Taxonomy" id="332524"/>
    <lineage>
        <taxon>Bacteria</taxon>
        <taxon>Bacillati</taxon>
        <taxon>Actinomycetota</taxon>
        <taxon>Actinomycetes</taxon>
        <taxon>Actinomycetales</taxon>
        <taxon>Actinomycetaceae</taxon>
        <taxon>Actinomyces</taxon>
    </lineage>
</organism>
<dbReference type="PANTHER" id="PTHR33317:SF4">
    <property type="entry name" value="POLYNUCLEOTIDYL TRANSFERASE, RIBONUCLEASE H-LIKE SUPERFAMILY PROTEIN"/>
    <property type="match status" value="1"/>
</dbReference>
<dbReference type="Gene3D" id="3.30.420.140">
    <property type="entry name" value="YqgF/RNase H-like domain"/>
    <property type="match status" value="1"/>
</dbReference>
<reference evidence="7 8" key="1">
    <citation type="submission" date="2016-10" db="EMBL/GenBank/DDBJ databases">
        <authorList>
            <person name="de Groot N.N."/>
        </authorList>
    </citation>
    <scope>NUCLEOTIDE SEQUENCE [LARGE SCALE GENOMIC DNA]</scope>
    <source>
        <strain evidence="7 8">KPR-7B</strain>
    </source>
</reference>
<dbReference type="GO" id="GO:0016788">
    <property type="term" value="F:hydrolase activity, acting on ester bonds"/>
    <property type="evidence" value="ECO:0007669"/>
    <property type="project" value="UniProtKB-UniRule"/>
</dbReference>
<dbReference type="OrthoDB" id="9790539at2"/>
<protein>
    <recommendedName>
        <fullName evidence="5">Putative pre-16S rRNA nuclease</fullName>
        <ecNumber evidence="5">3.1.-.-</ecNumber>
    </recommendedName>
</protein>
<dbReference type="RefSeq" id="WP_092611627.1">
    <property type="nucleotide sequence ID" value="NZ_FNHU01000011.1"/>
</dbReference>
<proteinExistence type="inferred from homology"/>
<gene>
    <name evidence="7" type="ORF">SAMN04487766_11189</name>
</gene>
<feature type="domain" description="YqgF/RNase H-like" evidence="6">
    <location>
        <begin position="4"/>
        <end position="105"/>
    </location>
</feature>
<dbReference type="InterPro" id="IPR012337">
    <property type="entry name" value="RNaseH-like_sf"/>
</dbReference>
<dbReference type="InterPro" id="IPR005227">
    <property type="entry name" value="YqgF"/>
</dbReference>
<comment type="subcellular location">
    <subcellularLocation>
        <location evidence="5">Cytoplasm</location>
    </subcellularLocation>
</comment>
<evidence type="ECO:0000313" key="7">
    <source>
        <dbReference type="EMBL" id="SDN04907.1"/>
    </source>
</evidence>
<dbReference type="HAMAP" id="MF_00651">
    <property type="entry name" value="Nuclease_YqgF"/>
    <property type="match status" value="1"/>
</dbReference>
<evidence type="ECO:0000313" key="8">
    <source>
        <dbReference type="Proteomes" id="UP000199671"/>
    </source>
</evidence>
<evidence type="ECO:0000256" key="5">
    <source>
        <dbReference type="HAMAP-Rule" id="MF_00651"/>
    </source>
</evidence>
<evidence type="ECO:0000256" key="1">
    <source>
        <dbReference type="ARBA" id="ARBA00022490"/>
    </source>
</evidence>
<keyword evidence="1 5" id="KW-0963">Cytoplasm</keyword>